<keyword evidence="2" id="KW-0963">Cytoplasm</keyword>
<dbReference type="PANTHER" id="PTHR21107:SF2">
    <property type="entry name" value="CYTOCHROME C OXIDASE ASSEMBLY PROTEIN COX19"/>
    <property type="match status" value="1"/>
</dbReference>
<keyword evidence="7" id="KW-1185">Reference proteome</keyword>
<protein>
    <submittedName>
        <fullName evidence="6">CHCH domain protein</fullName>
    </submittedName>
</protein>
<dbReference type="AlphaFoldDB" id="A0A1S8X4D9"/>
<dbReference type="Pfam" id="PF06747">
    <property type="entry name" value="CHCH"/>
    <property type="match status" value="1"/>
</dbReference>
<reference evidence="6 7" key="1">
    <citation type="submission" date="2015-03" db="EMBL/GenBank/DDBJ databases">
        <title>Draft genome of the nematode, Opisthorchis viverrini.</title>
        <authorList>
            <person name="Mitreva M."/>
        </authorList>
    </citation>
    <scope>NUCLEOTIDE SEQUENCE [LARGE SCALE GENOMIC DNA]</scope>
    <source>
        <strain evidence="6">Khon Kaen</strain>
    </source>
</reference>
<proteinExistence type="inferred from homology"/>
<evidence type="ECO:0000313" key="6">
    <source>
        <dbReference type="EMBL" id="OON21568.1"/>
    </source>
</evidence>
<accession>A0A1S8X4D9</accession>
<comment type="similarity">
    <text evidence="4">Belongs to the COX19 family.</text>
</comment>
<comment type="subcellular location">
    <subcellularLocation>
        <location evidence="1">Cytoplasm</location>
    </subcellularLocation>
</comment>
<dbReference type="Proteomes" id="UP000243686">
    <property type="component" value="Unassembled WGS sequence"/>
</dbReference>
<evidence type="ECO:0000259" key="5">
    <source>
        <dbReference type="Pfam" id="PF06747"/>
    </source>
</evidence>
<evidence type="ECO:0000256" key="3">
    <source>
        <dbReference type="ARBA" id="ARBA00023157"/>
    </source>
</evidence>
<dbReference type="EMBL" id="KV892079">
    <property type="protein sequence ID" value="OON21568.1"/>
    <property type="molecule type" value="Genomic_DNA"/>
</dbReference>
<gene>
    <name evidence="6" type="ORF">X801_02539</name>
</gene>
<dbReference type="InterPro" id="IPR010625">
    <property type="entry name" value="CHCH"/>
</dbReference>
<evidence type="ECO:0000256" key="4">
    <source>
        <dbReference type="ARBA" id="ARBA00038223"/>
    </source>
</evidence>
<evidence type="ECO:0000256" key="1">
    <source>
        <dbReference type="ARBA" id="ARBA00004496"/>
    </source>
</evidence>
<name>A0A1S8X4D9_OPIVI</name>
<sequence>MANSATFTHNPLRVTPPMKGSFPLDRKGWCKTFMNQWAECIVKNKNNNSICRPQAAAYLKCRSEHNLMAPEEPAMLGFTEEEWNTIQSPPSG</sequence>
<dbReference type="InterPro" id="IPR051383">
    <property type="entry name" value="COX19"/>
</dbReference>
<dbReference type="GO" id="GO:0033617">
    <property type="term" value="P:mitochondrial respiratory chain complex IV assembly"/>
    <property type="evidence" value="ECO:0007669"/>
    <property type="project" value="TreeGrafter"/>
</dbReference>
<keyword evidence="3" id="KW-1015">Disulfide bond</keyword>
<feature type="domain" description="CHCH" evidence="5">
    <location>
        <begin position="30"/>
        <end position="63"/>
    </location>
</feature>
<dbReference type="PANTHER" id="PTHR21107">
    <property type="entry name" value="CYTOCHROME C OXIDASE ASSEMBLY PROTEIN COX19"/>
    <property type="match status" value="1"/>
</dbReference>
<evidence type="ECO:0000256" key="2">
    <source>
        <dbReference type="ARBA" id="ARBA00022490"/>
    </source>
</evidence>
<evidence type="ECO:0000313" key="7">
    <source>
        <dbReference type="Proteomes" id="UP000243686"/>
    </source>
</evidence>
<dbReference type="GO" id="GO:0005758">
    <property type="term" value="C:mitochondrial intermembrane space"/>
    <property type="evidence" value="ECO:0007669"/>
    <property type="project" value="TreeGrafter"/>
</dbReference>
<organism evidence="6 7">
    <name type="scientific">Opisthorchis viverrini</name>
    <name type="common">Southeast Asian liver fluke</name>
    <dbReference type="NCBI Taxonomy" id="6198"/>
    <lineage>
        <taxon>Eukaryota</taxon>
        <taxon>Metazoa</taxon>
        <taxon>Spiralia</taxon>
        <taxon>Lophotrochozoa</taxon>
        <taxon>Platyhelminthes</taxon>
        <taxon>Trematoda</taxon>
        <taxon>Digenea</taxon>
        <taxon>Opisthorchiida</taxon>
        <taxon>Opisthorchiata</taxon>
        <taxon>Opisthorchiidae</taxon>
        <taxon>Opisthorchis</taxon>
    </lineage>
</organism>